<dbReference type="AlphaFoldDB" id="A0AA41VKG2"/>
<dbReference type="Pfam" id="PF02362">
    <property type="entry name" value="B3"/>
    <property type="match status" value="3"/>
</dbReference>
<evidence type="ECO:0000313" key="9">
    <source>
        <dbReference type="Proteomes" id="UP001177140"/>
    </source>
</evidence>
<dbReference type="EMBL" id="JAJJMA010240977">
    <property type="protein sequence ID" value="MCL7042917.1"/>
    <property type="molecule type" value="Genomic_DNA"/>
</dbReference>
<name>A0AA41VKG2_PAPNU</name>
<dbReference type="PANTHER" id="PTHR31391">
    <property type="entry name" value="B3 DOMAIN-CONTAINING PROTEIN OS11G0197600-RELATED"/>
    <property type="match status" value="1"/>
</dbReference>
<keyword evidence="5" id="KW-0539">Nucleus</keyword>
<proteinExistence type="predicted"/>
<reference evidence="8" key="1">
    <citation type="submission" date="2022-03" db="EMBL/GenBank/DDBJ databases">
        <title>A functionally conserved STORR gene fusion in Papaver species that diverged 16.8 million years ago.</title>
        <authorList>
            <person name="Catania T."/>
        </authorList>
    </citation>
    <scope>NUCLEOTIDE SEQUENCE</scope>
    <source>
        <strain evidence="8">S-191538</strain>
    </source>
</reference>
<evidence type="ECO:0000256" key="1">
    <source>
        <dbReference type="ARBA" id="ARBA00004123"/>
    </source>
</evidence>
<dbReference type="GO" id="GO:0003677">
    <property type="term" value="F:DNA binding"/>
    <property type="evidence" value="ECO:0007669"/>
    <property type="project" value="UniProtKB-KW"/>
</dbReference>
<dbReference type="Gene3D" id="2.40.330.10">
    <property type="entry name" value="DNA-binding pseudobarrel domain"/>
    <property type="match status" value="4"/>
</dbReference>
<dbReference type="SUPFAM" id="SSF101936">
    <property type="entry name" value="DNA-binding pseudobarrel domain"/>
    <property type="match status" value="4"/>
</dbReference>
<evidence type="ECO:0000256" key="5">
    <source>
        <dbReference type="ARBA" id="ARBA00023242"/>
    </source>
</evidence>
<accession>A0AA41VKG2</accession>
<dbReference type="Proteomes" id="UP001177140">
    <property type="component" value="Unassembled WGS sequence"/>
</dbReference>
<gene>
    <name evidence="8" type="ORF">MKW94_030797</name>
</gene>
<keyword evidence="4" id="KW-0804">Transcription</keyword>
<dbReference type="InterPro" id="IPR003340">
    <property type="entry name" value="B3_DNA-bd"/>
</dbReference>
<dbReference type="InterPro" id="IPR044837">
    <property type="entry name" value="REM16-like"/>
</dbReference>
<dbReference type="GO" id="GO:0005634">
    <property type="term" value="C:nucleus"/>
    <property type="evidence" value="ECO:0007669"/>
    <property type="project" value="UniProtKB-SubCell"/>
</dbReference>
<evidence type="ECO:0000256" key="2">
    <source>
        <dbReference type="ARBA" id="ARBA00023015"/>
    </source>
</evidence>
<comment type="subcellular location">
    <subcellularLocation>
        <location evidence="1">Nucleus</location>
    </subcellularLocation>
</comment>
<dbReference type="PANTHER" id="PTHR31391:SF4">
    <property type="entry name" value="B3 DOMAIN-CONTAINING PROTEIN OS03G0184500"/>
    <property type="match status" value="1"/>
</dbReference>
<comment type="caution">
    <text evidence="8">The sequence shown here is derived from an EMBL/GenBank/DDBJ whole genome shotgun (WGS) entry which is preliminary data.</text>
</comment>
<evidence type="ECO:0000259" key="7">
    <source>
        <dbReference type="PROSITE" id="PS50863"/>
    </source>
</evidence>
<organism evidence="8 9">
    <name type="scientific">Papaver nudicaule</name>
    <name type="common">Iceland poppy</name>
    <dbReference type="NCBI Taxonomy" id="74823"/>
    <lineage>
        <taxon>Eukaryota</taxon>
        <taxon>Viridiplantae</taxon>
        <taxon>Streptophyta</taxon>
        <taxon>Embryophyta</taxon>
        <taxon>Tracheophyta</taxon>
        <taxon>Spermatophyta</taxon>
        <taxon>Magnoliopsida</taxon>
        <taxon>Ranunculales</taxon>
        <taxon>Papaveraceae</taxon>
        <taxon>Papaveroideae</taxon>
        <taxon>Papaver</taxon>
    </lineage>
</organism>
<dbReference type="SMART" id="SM01019">
    <property type="entry name" value="B3"/>
    <property type="match status" value="3"/>
</dbReference>
<feature type="region of interest" description="Disordered" evidence="6">
    <location>
        <begin position="97"/>
        <end position="143"/>
    </location>
</feature>
<feature type="compositionally biased region" description="Polar residues" evidence="6">
    <location>
        <begin position="97"/>
        <end position="135"/>
    </location>
</feature>
<keyword evidence="2" id="KW-0805">Transcription regulation</keyword>
<evidence type="ECO:0000313" key="8">
    <source>
        <dbReference type="EMBL" id="MCL7042917.1"/>
    </source>
</evidence>
<dbReference type="PROSITE" id="PS50863">
    <property type="entry name" value="B3"/>
    <property type="match status" value="3"/>
</dbReference>
<evidence type="ECO:0000256" key="4">
    <source>
        <dbReference type="ARBA" id="ARBA00023163"/>
    </source>
</evidence>
<dbReference type="CDD" id="cd10017">
    <property type="entry name" value="B3_DNA"/>
    <property type="match status" value="3"/>
</dbReference>
<sequence>MKKAEGVILFEKCWPEFMDFYSICVGHLIVFRYDGNSNFQVHIFGMDATEIDYYPSHMDNAKQEVEVVSSYSDEVEVVLPSKKRRIVEVVSVHSDSTQSITEPSMSSVSTPQSNYEPFMSSESTTQSNYTPSVSTRQEHPRKYPKQNTVIPVRLYNTAFRETLEAADAFRSENPFFKVVLQTSHVKKAVRVPIAFARSYLKNITQRITLRILDGRTWEVRYIAGRRLSHGWYNKFVADNHLKEGDVCVFELVDRIKFEMNVHIFQQQKTFGSKLNHISSYYTSEFQATLEAAELFTSENPFFKVVMPHAYIGGSGMVRVPAGFATSHFTNITQTVITLRVSDGRTWEVGYVFQAPSERRISKGWRRFVAENDLKEGDVCVFELVDRKKIEMIVHIFGQQKTFASKLTPKIRFYTAEFQAALEAAEEFTSENPFFMVVMQAIHIKRGMLWVPAVFATSYLANLTRMVITLRISRNKTWEVGYVSRTPTQRWISQGWRKFVVDNDLKEGDICIFELVERKKLQMNVHIFHCLQDTV</sequence>
<feature type="domain" description="TF-B3" evidence="7">
    <location>
        <begin position="174"/>
        <end position="267"/>
    </location>
</feature>
<dbReference type="InterPro" id="IPR015300">
    <property type="entry name" value="DNA-bd_pseudobarrel_sf"/>
</dbReference>
<keyword evidence="9" id="KW-1185">Reference proteome</keyword>
<feature type="domain" description="TF-B3" evidence="7">
    <location>
        <begin position="302"/>
        <end position="399"/>
    </location>
</feature>
<keyword evidence="3" id="KW-0238">DNA-binding</keyword>
<protein>
    <recommendedName>
        <fullName evidence="7">TF-B3 domain-containing protein</fullName>
    </recommendedName>
</protein>
<feature type="domain" description="TF-B3" evidence="7">
    <location>
        <begin position="433"/>
        <end position="530"/>
    </location>
</feature>
<evidence type="ECO:0000256" key="3">
    <source>
        <dbReference type="ARBA" id="ARBA00023125"/>
    </source>
</evidence>
<evidence type="ECO:0000256" key="6">
    <source>
        <dbReference type="SAM" id="MobiDB-lite"/>
    </source>
</evidence>